<gene>
    <name evidence="2" type="ORF">PGTG_07059</name>
</gene>
<dbReference type="VEuPathDB" id="FungiDB:PGTG_07059"/>
<evidence type="ECO:0000313" key="2">
    <source>
        <dbReference type="EMBL" id="EFP81438.2"/>
    </source>
</evidence>
<proteinExistence type="predicted"/>
<dbReference type="InParanoid" id="E3KAN1"/>
<reference key="1">
    <citation type="submission" date="2007-01" db="EMBL/GenBank/DDBJ databases">
        <title>The Genome Sequence of Puccinia graminis f. sp. tritici Strain CRL 75-36-700-3.</title>
        <authorList>
            <consortium name="The Broad Institute Genome Sequencing Platform"/>
            <person name="Birren B."/>
            <person name="Lander E."/>
            <person name="Galagan J."/>
            <person name="Nusbaum C."/>
            <person name="Devon K."/>
            <person name="Cuomo C."/>
            <person name="Jaffe D."/>
            <person name="Butler J."/>
            <person name="Alvarez P."/>
            <person name="Gnerre S."/>
            <person name="Grabherr M."/>
            <person name="Mauceli E."/>
            <person name="Brockman W."/>
            <person name="Young S."/>
            <person name="LaButti K."/>
            <person name="Sykes S."/>
            <person name="DeCaprio D."/>
            <person name="Crawford M."/>
            <person name="Koehrsen M."/>
            <person name="Engels R."/>
            <person name="Montgomery P."/>
            <person name="Pearson M."/>
            <person name="Howarth C."/>
            <person name="Larson L."/>
            <person name="White J."/>
            <person name="Zeng Q."/>
            <person name="Kodira C."/>
            <person name="Yandava C."/>
            <person name="Alvarado L."/>
            <person name="O'Leary S."/>
            <person name="Szabo L."/>
            <person name="Dean R."/>
            <person name="Schein J."/>
        </authorList>
    </citation>
    <scope>NUCLEOTIDE SEQUENCE</scope>
    <source>
        <strain>CRL 75-36-700-3</strain>
    </source>
</reference>
<dbReference type="KEGG" id="pgr:PGTG_07059"/>
<protein>
    <submittedName>
        <fullName evidence="2">Uncharacterized protein</fullName>
    </submittedName>
</protein>
<accession>E3KAN1</accession>
<evidence type="ECO:0000313" key="3">
    <source>
        <dbReference type="Proteomes" id="UP000008783"/>
    </source>
</evidence>
<sequence>MSQFRHVYAGGEKTSGLRSRTMNTPARSRDIAQATNNPNSRHSVVTRLPRSPVSSGGRRNPRCGTKSAKRL</sequence>
<dbReference type="AlphaFoldDB" id="E3KAN1"/>
<feature type="region of interest" description="Disordered" evidence="1">
    <location>
        <begin position="1"/>
        <end position="71"/>
    </location>
</feature>
<name>E3KAN1_PUCGT</name>
<dbReference type="RefSeq" id="XP_003325857.2">
    <property type="nucleotide sequence ID" value="XM_003325809.2"/>
</dbReference>
<dbReference type="Proteomes" id="UP000008783">
    <property type="component" value="Unassembled WGS sequence"/>
</dbReference>
<organism evidence="2 3">
    <name type="scientific">Puccinia graminis f. sp. tritici (strain CRL 75-36-700-3 / race SCCL)</name>
    <name type="common">Black stem rust fungus</name>
    <dbReference type="NCBI Taxonomy" id="418459"/>
    <lineage>
        <taxon>Eukaryota</taxon>
        <taxon>Fungi</taxon>
        <taxon>Dikarya</taxon>
        <taxon>Basidiomycota</taxon>
        <taxon>Pucciniomycotina</taxon>
        <taxon>Pucciniomycetes</taxon>
        <taxon>Pucciniales</taxon>
        <taxon>Pucciniaceae</taxon>
        <taxon>Puccinia</taxon>
    </lineage>
</organism>
<feature type="compositionally biased region" description="Polar residues" evidence="1">
    <location>
        <begin position="33"/>
        <end position="43"/>
    </location>
</feature>
<dbReference type="HOGENOM" id="CLU_2741264_0_0_1"/>
<reference evidence="3" key="2">
    <citation type="journal article" date="2011" name="Proc. Natl. Acad. Sci. U.S.A.">
        <title>Obligate biotrophy features unraveled by the genomic analysis of rust fungi.</title>
        <authorList>
            <person name="Duplessis S."/>
            <person name="Cuomo C.A."/>
            <person name="Lin Y.-C."/>
            <person name="Aerts A."/>
            <person name="Tisserant E."/>
            <person name="Veneault-Fourrey C."/>
            <person name="Joly D.L."/>
            <person name="Hacquard S."/>
            <person name="Amselem J."/>
            <person name="Cantarel B.L."/>
            <person name="Chiu R."/>
            <person name="Coutinho P.M."/>
            <person name="Feau N."/>
            <person name="Field M."/>
            <person name="Frey P."/>
            <person name="Gelhaye E."/>
            <person name="Goldberg J."/>
            <person name="Grabherr M.G."/>
            <person name="Kodira C.D."/>
            <person name="Kohler A."/>
            <person name="Kuees U."/>
            <person name="Lindquist E.A."/>
            <person name="Lucas S.M."/>
            <person name="Mago R."/>
            <person name="Mauceli E."/>
            <person name="Morin E."/>
            <person name="Murat C."/>
            <person name="Pangilinan J.L."/>
            <person name="Park R."/>
            <person name="Pearson M."/>
            <person name="Quesneville H."/>
            <person name="Rouhier N."/>
            <person name="Sakthikumar S."/>
            <person name="Salamov A.A."/>
            <person name="Schmutz J."/>
            <person name="Selles B."/>
            <person name="Shapiro H."/>
            <person name="Tanguay P."/>
            <person name="Tuskan G.A."/>
            <person name="Henrissat B."/>
            <person name="Van de Peer Y."/>
            <person name="Rouze P."/>
            <person name="Ellis J.G."/>
            <person name="Dodds P.N."/>
            <person name="Schein J.E."/>
            <person name="Zhong S."/>
            <person name="Hamelin R.C."/>
            <person name="Grigoriev I.V."/>
            <person name="Szabo L.J."/>
            <person name="Martin F."/>
        </authorList>
    </citation>
    <scope>NUCLEOTIDE SEQUENCE [LARGE SCALE GENOMIC DNA]</scope>
    <source>
        <strain evidence="3">CRL 75-36-700-3 / race SCCL</strain>
    </source>
</reference>
<evidence type="ECO:0000256" key="1">
    <source>
        <dbReference type="SAM" id="MobiDB-lite"/>
    </source>
</evidence>
<dbReference type="EMBL" id="DS178278">
    <property type="protein sequence ID" value="EFP81438.2"/>
    <property type="molecule type" value="Genomic_DNA"/>
</dbReference>
<keyword evidence="3" id="KW-1185">Reference proteome</keyword>
<dbReference type="GeneID" id="10537095"/>
<feature type="compositionally biased region" description="Polar residues" evidence="1">
    <location>
        <begin position="16"/>
        <end position="26"/>
    </location>
</feature>